<evidence type="ECO:0000259" key="5">
    <source>
        <dbReference type="PROSITE" id="PS50853"/>
    </source>
</evidence>
<dbReference type="CDD" id="cd00063">
    <property type="entry name" value="FN3"/>
    <property type="match status" value="1"/>
</dbReference>
<dbReference type="Gene3D" id="2.60.40.10">
    <property type="entry name" value="Immunoglobulins"/>
    <property type="match status" value="1"/>
</dbReference>
<evidence type="ECO:0000256" key="1">
    <source>
        <dbReference type="ARBA" id="ARBA00004613"/>
    </source>
</evidence>
<name>A0A2W5D3C0_9BURK</name>
<dbReference type="InterPro" id="IPR036116">
    <property type="entry name" value="FN3_sf"/>
</dbReference>
<dbReference type="SUPFAM" id="SSF53187">
    <property type="entry name" value="Zn-dependent exopeptidases"/>
    <property type="match status" value="1"/>
</dbReference>
<dbReference type="SUPFAM" id="SSF49265">
    <property type="entry name" value="Fibronectin type III"/>
    <property type="match status" value="1"/>
</dbReference>
<dbReference type="GO" id="GO:0008235">
    <property type="term" value="F:metalloexopeptidase activity"/>
    <property type="evidence" value="ECO:0007669"/>
    <property type="project" value="InterPro"/>
</dbReference>
<keyword evidence="2" id="KW-0964">Secreted</keyword>
<keyword evidence="4" id="KW-0732">Signal</keyword>
<comment type="caution">
    <text evidence="6">The sequence shown here is derived from an EMBL/GenBank/DDBJ whole genome shotgun (WGS) entry which is preliminary data.</text>
</comment>
<evidence type="ECO:0000313" key="6">
    <source>
        <dbReference type="EMBL" id="PZP26565.1"/>
    </source>
</evidence>
<evidence type="ECO:0000313" key="7">
    <source>
        <dbReference type="Proteomes" id="UP000249633"/>
    </source>
</evidence>
<protein>
    <submittedName>
        <fullName evidence="6">Aminopeptidase</fullName>
    </submittedName>
</protein>
<feature type="domain" description="Fibronectin type-III" evidence="5">
    <location>
        <begin position="414"/>
        <end position="500"/>
    </location>
</feature>
<dbReference type="InterPro" id="IPR007484">
    <property type="entry name" value="Peptidase_M28"/>
</dbReference>
<sequence>MPHRLKLLSRSVVLCLAAASALGAQADTVSPPAAAELQAMLADVSAARIEANIRKLVGFGTRHTLSDIASDTRGIGAARRWITAEMMSCAKASGGRLQVEEQSFIEPAGARVPQPTELVNVVATLPGRGASKGRYLVVSGHYDSRNSDVMDGLGEAPGANDDASGTAAVMELACVMARHADRVPFDATLVFMAVPGEEQGLLGAAQWARDARAQRLNVEGMITNDIVGSSRGDAGQRDARRLRLFADGLDPLVRLLVQGQANRAPSVADTQAIAAMQAELLPLLQAGGAEDLPTQQFGRHLKAAAEAAMPGFTVQLIQRRDRYLRGGDHIPFLERGYAAVRFSEPFENFAHQHQNPRIECADGSVQQLGEPGRTACAQGVVYGDLPEFVDFAYVADVARANLAGLATLAWAPAPPKGVRLDSRELTNNSTLEWVASDDPEVAGYRVVWRSTDAPTWQQAQDVGQVTRVTLPVSKDNVVFGVQALSRKGYASLASFPLPRR</sequence>
<dbReference type="InterPro" id="IPR045175">
    <property type="entry name" value="M28_fam"/>
</dbReference>
<keyword evidence="3" id="KW-0482">Metalloprotease</keyword>
<dbReference type="Pfam" id="PF04389">
    <property type="entry name" value="Peptidase_M28"/>
    <property type="match status" value="1"/>
</dbReference>
<dbReference type="PANTHER" id="PTHR12147:SF26">
    <property type="entry name" value="PEPTIDASE M28 DOMAIN-CONTAINING PROTEIN"/>
    <property type="match status" value="1"/>
</dbReference>
<evidence type="ECO:0000256" key="4">
    <source>
        <dbReference type="SAM" id="SignalP"/>
    </source>
</evidence>
<keyword evidence="6" id="KW-0378">Hydrolase</keyword>
<dbReference type="PANTHER" id="PTHR12147">
    <property type="entry name" value="METALLOPEPTIDASE M28 FAMILY MEMBER"/>
    <property type="match status" value="1"/>
</dbReference>
<dbReference type="Gene3D" id="3.40.630.10">
    <property type="entry name" value="Zn peptidases"/>
    <property type="match status" value="1"/>
</dbReference>
<dbReference type="GO" id="GO:0004177">
    <property type="term" value="F:aminopeptidase activity"/>
    <property type="evidence" value="ECO:0007669"/>
    <property type="project" value="UniProtKB-KW"/>
</dbReference>
<dbReference type="Proteomes" id="UP000249633">
    <property type="component" value="Unassembled WGS sequence"/>
</dbReference>
<dbReference type="InterPro" id="IPR013783">
    <property type="entry name" value="Ig-like_fold"/>
</dbReference>
<dbReference type="PROSITE" id="PS50853">
    <property type="entry name" value="FN3"/>
    <property type="match status" value="1"/>
</dbReference>
<keyword evidence="6" id="KW-0031">Aminopeptidase</keyword>
<accession>A0A2W5D3C0</accession>
<keyword evidence="6" id="KW-0645">Protease</keyword>
<feature type="signal peptide" evidence="4">
    <location>
        <begin position="1"/>
        <end position="26"/>
    </location>
</feature>
<gene>
    <name evidence="6" type="ORF">DI603_23390</name>
</gene>
<comment type="subcellular location">
    <subcellularLocation>
        <location evidence="1">Secreted</location>
    </subcellularLocation>
</comment>
<proteinExistence type="predicted"/>
<dbReference type="InterPro" id="IPR003961">
    <property type="entry name" value="FN3_dom"/>
</dbReference>
<dbReference type="GO" id="GO:0006508">
    <property type="term" value="P:proteolysis"/>
    <property type="evidence" value="ECO:0007669"/>
    <property type="project" value="InterPro"/>
</dbReference>
<dbReference type="GO" id="GO:0005576">
    <property type="term" value="C:extracellular region"/>
    <property type="evidence" value="ECO:0007669"/>
    <property type="project" value="UniProtKB-SubCell"/>
</dbReference>
<feature type="chain" id="PRO_5015864931" evidence="4">
    <location>
        <begin position="27"/>
        <end position="500"/>
    </location>
</feature>
<dbReference type="AlphaFoldDB" id="A0A2W5D3C0"/>
<evidence type="ECO:0000256" key="2">
    <source>
        <dbReference type="ARBA" id="ARBA00022525"/>
    </source>
</evidence>
<evidence type="ECO:0000256" key="3">
    <source>
        <dbReference type="ARBA" id="ARBA00023049"/>
    </source>
</evidence>
<organism evidence="6 7">
    <name type="scientific">Roseateles depolymerans</name>
    <dbReference type="NCBI Taxonomy" id="76731"/>
    <lineage>
        <taxon>Bacteria</taxon>
        <taxon>Pseudomonadati</taxon>
        <taxon>Pseudomonadota</taxon>
        <taxon>Betaproteobacteria</taxon>
        <taxon>Burkholderiales</taxon>
        <taxon>Sphaerotilaceae</taxon>
        <taxon>Roseateles</taxon>
    </lineage>
</organism>
<reference evidence="6 7" key="1">
    <citation type="submission" date="2017-08" db="EMBL/GenBank/DDBJ databases">
        <title>Infants hospitalized years apart are colonized by the same room-sourced microbial strains.</title>
        <authorList>
            <person name="Brooks B."/>
            <person name="Olm M.R."/>
            <person name="Firek B.A."/>
            <person name="Baker R."/>
            <person name="Thomas B.C."/>
            <person name="Morowitz M.J."/>
            <person name="Banfield J.F."/>
        </authorList>
    </citation>
    <scope>NUCLEOTIDE SEQUENCE [LARGE SCALE GENOMIC DNA]</scope>
    <source>
        <strain evidence="6">S2_012_000_R2_81</strain>
    </source>
</reference>
<dbReference type="EMBL" id="QFOD01000047">
    <property type="protein sequence ID" value="PZP26565.1"/>
    <property type="molecule type" value="Genomic_DNA"/>
</dbReference>